<evidence type="ECO:0000259" key="3">
    <source>
        <dbReference type="Pfam" id="PF18413"/>
    </source>
</evidence>
<keyword evidence="1" id="KW-0843">Virulence</keyword>
<dbReference type="InterPro" id="IPR036365">
    <property type="entry name" value="PGBD-like_sf"/>
</dbReference>
<dbReference type="SUPFAM" id="SSF47090">
    <property type="entry name" value="PGBD-like"/>
    <property type="match status" value="1"/>
</dbReference>
<dbReference type="Pfam" id="PF18413">
    <property type="entry name" value="Neuraminidase"/>
    <property type="match status" value="1"/>
</dbReference>
<dbReference type="InterPro" id="IPR041079">
    <property type="entry name" value="Neuraminidase-like"/>
</dbReference>
<evidence type="ECO:0000259" key="4">
    <source>
        <dbReference type="Pfam" id="PF20220"/>
    </source>
</evidence>
<accession>A0ABT8CC68</accession>
<dbReference type="Pfam" id="PF20220">
    <property type="entry name" value="ABC_toxin_N"/>
    <property type="match status" value="1"/>
</dbReference>
<feature type="compositionally biased region" description="Pro residues" evidence="2">
    <location>
        <begin position="195"/>
        <end position="215"/>
    </location>
</feature>
<dbReference type="Pfam" id="PF03538">
    <property type="entry name" value="VRP1"/>
    <property type="match status" value="1"/>
</dbReference>
<comment type="caution">
    <text evidence="5">The sequence shown here is derived from an EMBL/GenBank/DDBJ whole genome shotgun (WGS) entry which is preliminary data.</text>
</comment>
<evidence type="ECO:0000256" key="1">
    <source>
        <dbReference type="ARBA" id="ARBA00023026"/>
    </source>
</evidence>
<sequence length="2450" mass="275341">MITTLHNQSFRPGQKGSLVGRLHRILFVLGYLDMPGNPSVFSGNTQKALAQFQKEKRQQATGLLSEKTAILLEDEYLKSGFGRPYRIKGLVKDKQSGKGLSNLAAEAWVVQANKPKQVAEDITGTEGVYLLEFDEMAYADLRNNEQQHATFSIRIEQNGKVLQTTDQKKLAPGDFSIDIEVGDRQIEPIDSDPLAPDPNPPRPADPVPGNPPDGPNDPIGPDVDRQNENGPGLITGKVMKANRQGASNLTVRAFDKNIGKEVPLGKQTQTSRSGEYKIDYAFAELPRGKEHPDISIKVLDERGKVIGQSPVKYNAPAEVKINMLLTPESLIEEDEYSKVKMELESYLNGASLSDLKEDGEQQDVTYLANKSGWDARIVAMASLAEKYQKETNTPAPFYYALFRAGYPTDRKKLSKLGSNALGTVWKEAGKLNIINQELETQIKKGQQAFTSAAVTHLLLQPSENGLSGLDDMLNLADLSQEEKVTFIRLYLNANGDSENLWKQVSNEMGEDRAKRLQTDGKLGYLTMDNAPLIGELRNRALVTDNPVQLIENGLYKSEAWQEIIAGEDIDVPDTLEGDSEKEKKIAYANQMANRLKVSYPTAVLSHQIQQNEMPVLNEGIKGEVVKFLQQNQLNFQIGETPLASFLKENEISLDPPIEQELKSLERVYKITPSDEAMKIMLSSGIDSAMAATKFGQDAYVEKFSQVMSTELAVKSYQVAQQVHATTLNTAVAYLAYKRNPGIRTIASEPVPPSDILAYPTLEGLFGEMDYCECSHCRSVLSPAAYMVDLLNFIDKAGEGDKKNPLDALLERRPDIEHLQLTCENTHTVLPYIDLVNEILEFFAVHANQPGVDIADGGFNPLEGFNGYNMDEYSDTSELIASPTYVQREAYTILKGEVHPAPFNQPLEALRLLFKELEVPLGHAIESLRVDNELSTWRPVHLERLGLSPEEHRILTANEKTVSEFYGKEAGLDLNSVFETDDKFARHFCQSLNISYKELTEIVETRFINPAAQLLPALERLYVSMSEVVGLIDGEISDDEFNNMLPADLTVDLYGGNVASWIKERGDTIKGLILLTDTGAENEACNFEKLRLLFANGDKITQLEYLKFYRFIKVWKKLGWTIDQTDRTMAALWPASDEVSTIAELNSGFEILLTKLAHLIQVMDLLRLRPKKELQHALALFANIDTHGHGALYRDLFLNSALSEQSEVFDYDPNGRVLTDDTQTLLDHEEAVLGAVNITSEKLYLLLDRLINELAGVDEVEEVPLTLPVVSEIYRYNLLARELKISLEEVLILQDLSQTDPFADLTAVKPPIIRFIEVAKQLKEQKVKLTSLTYFLRHEDLSGDASPTEAEILTFAQKITTELKRIESENSAGNEASAELAREKMSLLYDPDTINLFFSIINREILFDTNYDHHQEALETEISEASELLTYNNFSKKLSYTGIMTEMQRDELKTAGDVIADAAAGIAFKNAIDILYDASQTTATLFFTDNPNLQGPYTDFVTDGDYSKLIGEILLAFKEGLKRLDLVQLVADAHGSEAGIVSALLEENVLNSETNSAEPSIADFLALEKTGINVVFGLDDSSSTTTIWPTPEAGVPGQELPGNVESLSFSFYVLPGESDYYNLRLETDAAANVQLIVDDEEKAGTLNGSTWDNDDPIYLEGNQYHRIELTVENFSNTATLKWAAENITGSYQIIPASAIYPAETLDIFGSAYLRFLKSLAIVDMLELTATEVSYFGDHLTIDGEGFLNSVPLSFDKGQAGIHRQLFEKVEVLLYYKMLKEAFEAEGDDMISILLDPESVFTTADGEDSYLLMKVTGWDEVEFTTLLNRFGLSWQELSDPVNLLRVHQAYELSRKTGLTASILIALAGNDPDMADVTSMENAIRLKYDNAGWLKVIQPINDKLRNMQRDALVAYVLRLLSKNPKTQTVDTADKLFEYFLIDVQMDACMKTSRIKQALSSIQLFINRCLLNLEANVSPDAINKKQWVWMKRYRVWEANRKVFLYPENWLEPELRDNKSPFFKELESELLQSEINADTAHVALLHYLEKLDTVAKLEICAYYLDEKESGTEADDILHVIGRSSGAKRAYYYRRLEYGYWTPWEKIDADIEDNPVLPVVWNGRLFLFWLMVITQGDENADAPLSSGNLDEATIQPKEIKYNLEVTLCWSEYYQNKWQLKNTSDIQDPMVFTGISRGFKRTDFFKMSCSQGSDEELYVTVNYRHWKLYNKHSNPEKNELAVAVVPQKTRAIDTLGHQIQITYNTQANLDRFDVPSYTDKDSATLEEIQAGILGLQHTLYRNFINPKIVQHSQALSELFEGPFFIQNYRHVFYVVPEKYYVPIRVAPDYGWDPPILLYPGPLEPEELPEIVPTFPPIWETKPILDDIPLDRDPVFEVDTDPLTQPEILPEGFKFQEGFHTIKNGVLSKNVVTFGNAIILPTGNANRIISTEETIKNL</sequence>
<evidence type="ECO:0000313" key="5">
    <source>
        <dbReference type="EMBL" id="MDN3689782.1"/>
    </source>
</evidence>
<dbReference type="InterPro" id="IPR018003">
    <property type="entry name" value="Insecticidal_toxin/plasmid_vir"/>
</dbReference>
<keyword evidence="6" id="KW-1185">Reference proteome</keyword>
<dbReference type="InterPro" id="IPR046839">
    <property type="entry name" value="ABC_toxin_N"/>
</dbReference>
<feature type="domain" description="ABC toxin N-terminal" evidence="4">
    <location>
        <begin position="1899"/>
        <end position="2022"/>
    </location>
</feature>
<dbReference type="Proteomes" id="UP001236663">
    <property type="component" value="Unassembled WGS sequence"/>
</dbReference>
<evidence type="ECO:0000313" key="6">
    <source>
        <dbReference type="Proteomes" id="UP001236663"/>
    </source>
</evidence>
<feature type="region of interest" description="Disordered" evidence="2">
    <location>
        <begin position="187"/>
        <end position="235"/>
    </location>
</feature>
<protein>
    <submittedName>
        <fullName evidence="5">Neuraminidase-like domain-containing protein</fullName>
    </submittedName>
</protein>
<feature type="domain" description="Neuraminidase-like" evidence="3">
    <location>
        <begin position="2052"/>
        <end position="2179"/>
    </location>
</feature>
<gene>
    <name evidence="5" type="ORF">QWZ15_18310</name>
</gene>
<reference evidence="6" key="1">
    <citation type="journal article" date="2019" name="Int. J. Syst. Evol. Microbiol.">
        <title>The Global Catalogue of Microorganisms (GCM) 10K type strain sequencing project: providing services to taxonomists for standard genome sequencing and annotation.</title>
        <authorList>
            <consortium name="The Broad Institute Genomics Platform"/>
            <consortium name="The Broad Institute Genome Sequencing Center for Infectious Disease"/>
            <person name="Wu L."/>
            <person name="Ma J."/>
        </authorList>
    </citation>
    <scope>NUCLEOTIDE SEQUENCE [LARGE SCALE GENOMIC DNA]</scope>
    <source>
        <strain evidence="6">CECT 7706</strain>
    </source>
</reference>
<dbReference type="EMBL" id="JAUFQS010000047">
    <property type="protein sequence ID" value="MDN3689782.1"/>
    <property type="molecule type" value="Genomic_DNA"/>
</dbReference>
<name>A0ABT8CC68_9BACT</name>
<dbReference type="RefSeq" id="WP_163383674.1">
    <property type="nucleotide sequence ID" value="NZ_JAUFQS010000047.1"/>
</dbReference>
<evidence type="ECO:0000256" key="2">
    <source>
        <dbReference type="SAM" id="MobiDB-lite"/>
    </source>
</evidence>
<organism evidence="5 6">
    <name type="scientific">Cyclobacterium jeungdonense</name>
    <dbReference type="NCBI Taxonomy" id="708087"/>
    <lineage>
        <taxon>Bacteria</taxon>
        <taxon>Pseudomonadati</taxon>
        <taxon>Bacteroidota</taxon>
        <taxon>Cytophagia</taxon>
        <taxon>Cytophagales</taxon>
        <taxon>Cyclobacteriaceae</taxon>
        <taxon>Cyclobacterium</taxon>
    </lineage>
</organism>
<proteinExistence type="predicted"/>